<feature type="binding site" evidence="7 8">
    <location>
        <position position="208"/>
    </location>
    <ligand>
        <name>FMN</name>
        <dbReference type="ChEBI" id="CHEBI:58210"/>
    </ligand>
</feature>
<evidence type="ECO:0000259" key="9">
    <source>
        <dbReference type="Pfam" id="PF01243"/>
    </source>
</evidence>
<dbReference type="HOGENOM" id="CLU_032263_2_2_6"/>
<dbReference type="PANTHER" id="PTHR10851">
    <property type="entry name" value="PYRIDOXINE-5-PHOSPHATE OXIDASE"/>
    <property type="match status" value="1"/>
</dbReference>
<feature type="binding site" evidence="7 8">
    <location>
        <begin position="153"/>
        <end position="154"/>
    </location>
    <ligand>
        <name>FMN</name>
        <dbReference type="ChEBI" id="CHEBI:58210"/>
    </ligand>
</feature>
<keyword evidence="6 7" id="KW-0664">Pyridoxine biosynthesis</keyword>
<feature type="domain" description="Pyridoxamine 5'-phosphate oxidase N-terminal" evidence="9">
    <location>
        <begin position="57"/>
        <end position="172"/>
    </location>
</feature>
<dbReference type="PIRSF" id="PIRSF000190">
    <property type="entry name" value="Pyd_amn-ph_oxd"/>
    <property type="match status" value="1"/>
</dbReference>
<feature type="binding site" evidence="7 8">
    <location>
        <position position="96"/>
    </location>
    <ligand>
        <name>FMN</name>
        <dbReference type="ChEBI" id="CHEBI:58210"/>
    </ligand>
</feature>
<dbReference type="InterPro" id="IPR011576">
    <property type="entry name" value="Pyridox_Oxase_N"/>
</dbReference>
<dbReference type="KEGG" id="hna:Hneap_2153"/>
<evidence type="ECO:0000256" key="2">
    <source>
        <dbReference type="ARBA" id="ARBA00011738"/>
    </source>
</evidence>
<keyword evidence="4 7" id="KW-0288">FMN</keyword>
<dbReference type="NCBIfam" id="TIGR00558">
    <property type="entry name" value="pdxH"/>
    <property type="match status" value="1"/>
</dbReference>
<gene>
    <name evidence="7" type="primary">pdxH</name>
    <name evidence="11" type="ordered locus">Hneap_2153</name>
</gene>
<keyword evidence="5 7" id="KW-0560">Oxidoreductase</keyword>
<comment type="catalytic activity">
    <reaction evidence="7">
        <text>pyridoxine 5'-phosphate + O2 = pyridoxal 5'-phosphate + H2O2</text>
        <dbReference type="Rhea" id="RHEA:15149"/>
        <dbReference type="ChEBI" id="CHEBI:15379"/>
        <dbReference type="ChEBI" id="CHEBI:16240"/>
        <dbReference type="ChEBI" id="CHEBI:58589"/>
        <dbReference type="ChEBI" id="CHEBI:597326"/>
        <dbReference type="EC" id="1.4.3.5"/>
    </reaction>
</comment>
<evidence type="ECO:0000256" key="8">
    <source>
        <dbReference type="PIRSR" id="PIRSR000190-2"/>
    </source>
</evidence>
<keyword evidence="3 7" id="KW-0285">Flavoprotein</keyword>
<evidence type="ECO:0000313" key="12">
    <source>
        <dbReference type="Proteomes" id="UP000009102"/>
    </source>
</evidence>
<comment type="subunit">
    <text evidence="2 7">Homodimer.</text>
</comment>
<feature type="binding site" evidence="7">
    <location>
        <position position="140"/>
    </location>
    <ligand>
        <name>substrate</name>
    </ligand>
</feature>
<dbReference type="Proteomes" id="UP000009102">
    <property type="component" value="Chromosome"/>
</dbReference>
<feature type="domain" description="Pyridoxine 5'-phosphate oxidase dimerisation C-terminal" evidence="10">
    <location>
        <begin position="185"/>
        <end position="225"/>
    </location>
</feature>
<proteinExistence type="inferred from homology"/>
<feature type="binding site" evidence="7">
    <location>
        <begin position="204"/>
        <end position="206"/>
    </location>
    <ligand>
        <name>substrate</name>
    </ligand>
</feature>
<evidence type="ECO:0000313" key="11">
    <source>
        <dbReference type="EMBL" id="ACX96969.1"/>
    </source>
</evidence>
<dbReference type="InterPro" id="IPR000659">
    <property type="entry name" value="Pyridox_Oxase"/>
</dbReference>
<comment type="similarity">
    <text evidence="1 7">Belongs to the pyridoxamine 5'-phosphate oxidase family.</text>
</comment>
<comment type="function">
    <text evidence="7">Catalyzes the oxidation of either pyridoxine 5'-phosphate (PNP) or pyridoxamine 5'-phosphate (PMP) into pyridoxal 5'-phosphate (PLP).</text>
</comment>
<feature type="binding site" evidence="7 8">
    <location>
        <begin position="89"/>
        <end position="90"/>
    </location>
    <ligand>
        <name>FMN</name>
        <dbReference type="ChEBI" id="CHEBI:58210"/>
    </ligand>
</feature>
<keyword evidence="12" id="KW-1185">Reference proteome</keyword>
<name>D0KW66_HALNC</name>
<dbReference type="EC" id="1.4.3.5" evidence="7"/>
<dbReference type="HAMAP" id="MF_01629">
    <property type="entry name" value="PdxH"/>
    <property type="match status" value="1"/>
</dbReference>
<comment type="cofactor">
    <cofactor evidence="7 8">
        <name>FMN</name>
        <dbReference type="ChEBI" id="CHEBI:58210"/>
    </cofactor>
    <text evidence="7 8">Binds 1 FMN per subunit.</text>
</comment>
<feature type="binding site" evidence="7">
    <location>
        <position position="136"/>
    </location>
    <ligand>
        <name>substrate</name>
    </ligand>
</feature>
<dbReference type="NCBIfam" id="NF004231">
    <property type="entry name" value="PRK05679.1"/>
    <property type="match status" value="1"/>
</dbReference>
<feature type="binding site" evidence="7 8">
    <location>
        <position position="118"/>
    </location>
    <ligand>
        <name>FMN</name>
        <dbReference type="ChEBI" id="CHEBI:58210"/>
    </ligand>
</feature>
<feature type="binding site" evidence="7 8">
    <location>
        <begin position="74"/>
        <end position="79"/>
    </location>
    <ligand>
        <name>FMN</name>
        <dbReference type="ChEBI" id="CHEBI:58210"/>
    </ligand>
</feature>
<evidence type="ECO:0000256" key="5">
    <source>
        <dbReference type="ARBA" id="ARBA00023002"/>
    </source>
</evidence>
<dbReference type="PANTHER" id="PTHR10851:SF0">
    <property type="entry name" value="PYRIDOXINE-5'-PHOSPHATE OXIDASE"/>
    <property type="match status" value="1"/>
</dbReference>
<comment type="pathway">
    <text evidence="7">Cofactor metabolism; pyridoxal 5'-phosphate salvage; pyridoxal 5'-phosphate from pyridoxine 5'-phosphate: step 1/1.</text>
</comment>
<evidence type="ECO:0000256" key="4">
    <source>
        <dbReference type="ARBA" id="ARBA00022643"/>
    </source>
</evidence>
<evidence type="ECO:0000256" key="1">
    <source>
        <dbReference type="ARBA" id="ARBA00007301"/>
    </source>
</evidence>
<reference evidence="11 12" key="1">
    <citation type="submission" date="2009-10" db="EMBL/GenBank/DDBJ databases">
        <title>Complete sequence of Halothiobacillus neapolitanus c2.</title>
        <authorList>
            <consortium name="US DOE Joint Genome Institute"/>
            <person name="Lucas S."/>
            <person name="Copeland A."/>
            <person name="Lapidus A."/>
            <person name="Glavina del Rio T."/>
            <person name="Tice H."/>
            <person name="Bruce D."/>
            <person name="Goodwin L."/>
            <person name="Pitluck S."/>
            <person name="Davenport K."/>
            <person name="Brettin T."/>
            <person name="Detter J.C."/>
            <person name="Han C."/>
            <person name="Tapia R."/>
            <person name="Larimer F."/>
            <person name="Land M."/>
            <person name="Hauser L."/>
            <person name="Kyrpides N."/>
            <person name="Mikhailova N."/>
            <person name="Kerfeld C."/>
            <person name="Cannon G."/>
            <person name="Heinhort S."/>
        </authorList>
    </citation>
    <scope>NUCLEOTIDE SEQUENCE [LARGE SCALE GENOMIC DNA]</scope>
    <source>
        <strain evidence="12">ATCC 23641 / c2</strain>
    </source>
</reference>
<feature type="binding site" evidence="7 8">
    <location>
        <position position="198"/>
    </location>
    <ligand>
        <name>FMN</name>
        <dbReference type="ChEBI" id="CHEBI:58210"/>
    </ligand>
</feature>
<sequence length="225" mass="26113">MTPPQKTPTQDVGEFDHRATRRDFVFGELHRSDLLADPVLQLEQWLNAAKEAGNFDATAMCLSTATKEGRPSARYVLLKHLDTRGLCFYTDSRSRKGQELAENPFAALTFYWPEMDRQVRVTGRIERLPDADNEAYFNQRPIKSRIAAVASHQSQPIESRAALEERFKAVETEFPEQNVPRNPAWGGYRLMPDEWEFWQGRRSRLHDRFVYTPEGEGWQVQRLMP</sequence>
<dbReference type="GO" id="GO:0010181">
    <property type="term" value="F:FMN binding"/>
    <property type="evidence" value="ECO:0007669"/>
    <property type="project" value="UniProtKB-UniRule"/>
</dbReference>
<comment type="pathway">
    <text evidence="7">Cofactor metabolism; pyridoxal 5'-phosphate salvage; pyridoxal 5'-phosphate from pyridoxamine 5'-phosphate: step 1/1.</text>
</comment>
<comment type="catalytic activity">
    <reaction evidence="7">
        <text>pyridoxamine 5'-phosphate + O2 + H2O = pyridoxal 5'-phosphate + H2O2 + NH4(+)</text>
        <dbReference type="Rhea" id="RHEA:15817"/>
        <dbReference type="ChEBI" id="CHEBI:15377"/>
        <dbReference type="ChEBI" id="CHEBI:15379"/>
        <dbReference type="ChEBI" id="CHEBI:16240"/>
        <dbReference type="ChEBI" id="CHEBI:28938"/>
        <dbReference type="ChEBI" id="CHEBI:58451"/>
        <dbReference type="ChEBI" id="CHEBI:597326"/>
        <dbReference type="EC" id="1.4.3.5"/>
    </reaction>
</comment>
<dbReference type="STRING" id="555778.Hneap_2153"/>
<dbReference type="InterPro" id="IPR019740">
    <property type="entry name" value="Pyridox_Oxase_CS"/>
</dbReference>
<dbReference type="PROSITE" id="PS01064">
    <property type="entry name" value="PYRIDOX_OXIDASE"/>
    <property type="match status" value="1"/>
</dbReference>
<accession>D0KW66</accession>
<dbReference type="RefSeq" id="WP_012825001.1">
    <property type="nucleotide sequence ID" value="NC_013422.1"/>
</dbReference>
<feature type="binding site" evidence="7">
    <location>
        <position position="144"/>
    </location>
    <ligand>
        <name>substrate</name>
    </ligand>
</feature>
<dbReference type="InterPro" id="IPR012349">
    <property type="entry name" value="Split_barrel_FMN-bd"/>
</dbReference>
<organism evidence="11 12">
    <name type="scientific">Halothiobacillus neapolitanus (strain ATCC 23641 / DSM 15147 / CIP 104769 / NCIMB 8539 / c2)</name>
    <name type="common">Thiobacillus neapolitanus</name>
    <dbReference type="NCBI Taxonomy" id="555778"/>
    <lineage>
        <taxon>Bacteria</taxon>
        <taxon>Pseudomonadati</taxon>
        <taxon>Pseudomonadota</taxon>
        <taxon>Gammaproteobacteria</taxon>
        <taxon>Chromatiales</taxon>
        <taxon>Halothiobacillaceae</taxon>
        <taxon>Halothiobacillus</taxon>
    </lineage>
</organism>
<dbReference type="FunFam" id="2.30.110.10:FF:000020">
    <property type="entry name" value="PNPO isoform 11"/>
    <property type="match status" value="1"/>
</dbReference>
<dbReference type="Pfam" id="PF01243">
    <property type="entry name" value="PNPOx_N"/>
    <property type="match status" value="1"/>
</dbReference>
<dbReference type="SUPFAM" id="SSF50475">
    <property type="entry name" value="FMN-binding split barrel"/>
    <property type="match status" value="1"/>
</dbReference>
<evidence type="ECO:0000259" key="10">
    <source>
        <dbReference type="Pfam" id="PF10590"/>
    </source>
</evidence>
<dbReference type="EMBL" id="CP001801">
    <property type="protein sequence ID" value="ACX96969.1"/>
    <property type="molecule type" value="Genomic_DNA"/>
</dbReference>
<dbReference type="AlphaFoldDB" id="D0KW66"/>
<evidence type="ECO:0000256" key="7">
    <source>
        <dbReference type="HAMAP-Rule" id="MF_01629"/>
    </source>
</evidence>
<feature type="binding site" evidence="7 8">
    <location>
        <position position="95"/>
    </location>
    <ligand>
        <name>FMN</name>
        <dbReference type="ChEBI" id="CHEBI:58210"/>
    </ligand>
</feature>
<feature type="binding site" evidence="7">
    <location>
        <position position="79"/>
    </location>
    <ligand>
        <name>substrate</name>
    </ligand>
</feature>
<dbReference type="GO" id="GO:0008615">
    <property type="term" value="P:pyridoxine biosynthetic process"/>
    <property type="evidence" value="ECO:0007669"/>
    <property type="project" value="UniProtKB-UniRule"/>
</dbReference>
<dbReference type="eggNOG" id="COG0259">
    <property type="taxonomic scope" value="Bacteria"/>
</dbReference>
<evidence type="ECO:0000256" key="6">
    <source>
        <dbReference type="ARBA" id="ARBA00023096"/>
    </source>
</evidence>
<dbReference type="InterPro" id="IPR019576">
    <property type="entry name" value="Pyridoxamine_oxidase_dimer_C"/>
</dbReference>
<dbReference type="UniPathway" id="UPA01068">
    <property type="reaction ID" value="UER00304"/>
</dbReference>
<protein>
    <recommendedName>
        <fullName evidence="7">Pyridoxine/pyridoxamine 5'-phosphate oxidase</fullName>
        <ecNumber evidence="7">1.4.3.5</ecNumber>
    </recommendedName>
    <alternativeName>
        <fullName evidence="7">PNP/PMP oxidase</fullName>
        <shortName evidence="7">PNPOx</shortName>
    </alternativeName>
    <alternativeName>
        <fullName evidence="7">Pyridoxal 5'-phosphate synthase</fullName>
    </alternativeName>
</protein>
<evidence type="ECO:0000256" key="3">
    <source>
        <dbReference type="ARBA" id="ARBA00022630"/>
    </source>
</evidence>
<dbReference type="Pfam" id="PF10590">
    <property type="entry name" value="PNP_phzG_C"/>
    <property type="match status" value="1"/>
</dbReference>
<dbReference type="Gene3D" id="2.30.110.10">
    <property type="entry name" value="Electron Transport, Fmn-binding Protein, Chain A"/>
    <property type="match status" value="1"/>
</dbReference>
<dbReference type="GO" id="GO:0004733">
    <property type="term" value="F:pyridoxamine phosphate oxidase activity"/>
    <property type="evidence" value="ECO:0007669"/>
    <property type="project" value="UniProtKB-UniRule"/>
</dbReference>